<dbReference type="SUPFAM" id="SSF51905">
    <property type="entry name" value="FAD/NAD(P)-binding domain"/>
    <property type="match status" value="1"/>
</dbReference>
<keyword evidence="4" id="KW-1185">Reference proteome</keyword>
<dbReference type="InterPro" id="IPR007867">
    <property type="entry name" value="GMC_OxRtase_C"/>
</dbReference>
<dbReference type="PANTHER" id="PTHR11552">
    <property type="entry name" value="GLUCOSE-METHANOL-CHOLINE GMC OXIDOREDUCTASE"/>
    <property type="match status" value="1"/>
</dbReference>
<dbReference type="Gene3D" id="3.50.50.60">
    <property type="entry name" value="FAD/NAD(P)-binding domain"/>
    <property type="match status" value="1"/>
</dbReference>
<comment type="similarity">
    <text evidence="1">Belongs to the GMC oxidoreductase family.</text>
</comment>
<reference evidence="3 4" key="1">
    <citation type="submission" date="2018-11" db="EMBL/GenBank/DDBJ databases">
        <title>the genome of Mesorhizobium tamadayense DSM 28320.</title>
        <authorList>
            <person name="Gao J."/>
        </authorList>
    </citation>
    <scope>NUCLEOTIDE SEQUENCE [LARGE SCALE GENOMIC DNA]</scope>
    <source>
        <strain evidence="3 4">DSM 28320</strain>
    </source>
</reference>
<dbReference type="Pfam" id="PF05199">
    <property type="entry name" value="GMC_oxred_C"/>
    <property type="match status" value="1"/>
</dbReference>
<dbReference type="Gene3D" id="3.30.560.10">
    <property type="entry name" value="Glucose Oxidase, domain 3"/>
    <property type="match status" value="1"/>
</dbReference>
<evidence type="ECO:0000256" key="1">
    <source>
        <dbReference type="ARBA" id="ARBA00010790"/>
    </source>
</evidence>
<name>A0A3P3ENL1_9HYPH</name>
<comment type="caution">
    <text evidence="3">The sequence shown here is derived from an EMBL/GenBank/DDBJ whole genome shotgun (WGS) entry which is preliminary data.</text>
</comment>
<gene>
    <name evidence="3" type="ORF">EH240_35710</name>
</gene>
<accession>A0A3P3ENL1</accession>
<evidence type="ECO:0000313" key="3">
    <source>
        <dbReference type="EMBL" id="RRH87837.1"/>
    </source>
</evidence>
<dbReference type="Proteomes" id="UP000273786">
    <property type="component" value="Unassembled WGS sequence"/>
</dbReference>
<evidence type="ECO:0000259" key="2">
    <source>
        <dbReference type="Pfam" id="PF05199"/>
    </source>
</evidence>
<dbReference type="GO" id="GO:0016614">
    <property type="term" value="F:oxidoreductase activity, acting on CH-OH group of donors"/>
    <property type="evidence" value="ECO:0007669"/>
    <property type="project" value="InterPro"/>
</dbReference>
<feature type="domain" description="Glucose-methanol-choline oxidoreductase C-terminal" evidence="2">
    <location>
        <begin position="78"/>
        <end position="212"/>
    </location>
</feature>
<sequence length="243" mass="26481">MGILALSARSLQARGDSCRNQASPQATISKVAAYLRSRRGISKPDFKLEFFPLALSPYDYKPYAFESFQIVVTLHNAKSRGSVELKSGDFRDAPAIHLNYLDHDDDVASFHKGVAMTREIVRARAFAGLYKSELDPGPAVVEPAQLTDWIRLRVSTAYHTSCTCRMGPDGDPASVVDNSLRVKGVAGLRVADASVLPAIVSANTNATAMMLGARGADLILGKSLPSAETADYWVHPRWEMTQR</sequence>
<dbReference type="InterPro" id="IPR012132">
    <property type="entry name" value="GMC_OxRdtase"/>
</dbReference>
<dbReference type="AlphaFoldDB" id="A0A3P3ENL1"/>
<dbReference type="GO" id="GO:0050660">
    <property type="term" value="F:flavin adenine dinucleotide binding"/>
    <property type="evidence" value="ECO:0007669"/>
    <property type="project" value="InterPro"/>
</dbReference>
<protein>
    <recommendedName>
        <fullName evidence="2">Glucose-methanol-choline oxidoreductase C-terminal domain-containing protein</fullName>
    </recommendedName>
</protein>
<proteinExistence type="inferred from homology"/>
<evidence type="ECO:0000313" key="4">
    <source>
        <dbReference type="Proteomes" id="UP000273786"/>
    </source>
</evidence>
<dbReference type="InterPro" id="IPR036188">
    <property type="entry name" value="FAD/NAD-bd_sf"/>
</dbReference>
<dbReference type="OrthoDB" id="9785276at2"/>
<dbReference type="SUPFAM" id="SSF54373">
    <property type="entry name" value="FAD-linked reductases, C-terminal domain"/>
    <property type="match status" value="1"/>
</dbReference>
<dbReference type="EMBL" id="RQXT01000095">
    <property type="protein sequence ID" value="RRH87837.1"/>
    <property type="molecule type" value="Genomic_DNA"/>
</dbReference>
<dbReference type="PANTHER" id="PTHR11552:SF147">
    <property type="entry name" value="CHOLINE DEHYDROGENASE, MITOCHONDRIAL"/>
    <property type="match status" value="1"/>
</dbReference>
<organism evidence="3 4">
    <name type="scientific">Mesorhizobium tamadayense</name>
    <dbReference type="NCBI Taxonomy" id="425306"/>
    <lineage>
        <taxon>Bacteria</taxon>
        <taxon>Pseudomonadati</taxon>
        <taxon>Pseudomonadota</taxon>
        <taxon>Alphaproteobacteria</taxon>
        <taxon>Hyphomicrobiales</taxon>
        <taxon>Phyllobacteriaceae</taxon>
        <taxon>Mesorhizobium</taxon>
    </lineage>
</organism>